<dbReference type="EMBL" id="JAAITS010000009">
    <property type="protein sequence ID" value="NSG84692.1"/>
    <property type="molecule type" value="Genomic_DNA"/>
</dbReference>
<sequence length="394" mass="45456">MKTGYSIRTWRMRLVCPEPIWLDRTEEYFQNVVEFYYHLLRQHEELWNSSLFDIQRSLELLSLAGRDGRQPTNPLPMGKVPVYLRRAAINKASATVKSTQELQSGFPEKLEAKVTFFKGMYSDLTDRSICLKLWNGEKWIWTDCNLKGRSFPQDGQLMSPTLVKEGRCYLLNIPVKQENSDARTAKERMAEGTNLCSVRFTNTDTFAVCCILDEQGKQLAVHTCRGGDAYRHRCKLLETRIQKSRPNTVGDNSPQPNRKYYMHLKNLSEHYAHQVSREILNFCKENQAGIIVLPNYDQNFTRMAMVKSGNFSPLHLSSKIRTNLQYKAWAEGILVLETRTDGLKDKCAICGGKVRRKGNEFLCENGHQGNRFLNDARNLGRKCQDSFFRGSRTK</sequence>
<evidence type="ECO:0000313" key="1">
    <source>
        <dbReference type="EMBL" id="NSG84692.1"/>
    </source>
</evidence>
<protein>
    <submittedName>
        <fullName evidence="1">Transposase</fullName>
    </submittedName>
</protein>
<dbReference type="RefSeq" id="WP_173769420.1">
    <property type="nucleotide sequence ID" value="NZ_JAAITS010000009.1"/>
</dbReference>
<evidence type="ECO:0000313" key="2">
    <source>
        <dbReference type="Proteomes" id="UP001644719"/>
    </source>
</evidence>
<keyword evidence="2" id="KW-1185">Reference proteome</keyword>
<reference evidence="1 2" key="1">
    <citation type="journal article" date="2020" name="Cell Host Microbe">
        <title>Functional and Genomic Variation between Human-Derived Isolates of Lachnospiraceae Reveals Inter- and Intra-Species Diversity.</title>
        <authorList>
            <person name="Sorbara M.T."/>
            <person name="Littmann E.R."/>
            <person name="Fontana E."/>
            <person name="Moody T.U."/>
            <person name="Kohout C.E."/>
            <person name="Gjonbalaj M."/>
            <person name="Eaton V."/>
            <person name="Seok R."/>
            <person name="Leiner I.M."/>
            <person name="Pamer E.G."/>
        </authorList>
    </citation>
    <scope>NUCLEOTIDE SEQUENCE [LARGE SCALE GENOMIC DNA]</scope>
    <source>
        <strain evidence="1 2">MSK.17.74</strain>
    </source>
</reference>
<name>A0ABX2H3D8_9FIRM</name>
<organism evidence="1 2">
    <name type="scientific">Blautia faecis</name>
    <dbReference type="NCBI Taxonomy" id="871665"/>
    <lineage>
        <taxon>Bacteria</taxon>
        <taxon>Bacillati</taxon>
        <taxon>Bacillota</taxon>
        <taxon>Clostridia</taxon>
        <taxon>Lachnospirales</taxon>
        <taxon>Lachnospiraceae</taxon>
        <taxon>Blautia</taxon>
    </lineage>
</organism>
<dbReference type="Proteomes" id="UP001644719">
    <property type="component" value="Unassembled WGS sequence"/>
</dbReference>
<accession>A0ABX2H3D8</accession>
<gene>
    <name evidence="1" type="ORF">G5B17_04420</name>
</gene>
<proteinExistence type="predicted"/>
<comment type="caution">
    <text evidence="1">The sequence shown here is derived from an EMBL/GenBank/DDBJ whole genome shotgun (WGS) entry which is preliminary data.</text>
</comment>